<reference evidence="1" key="1">
    <citation type="submission" date="2021-02" db="EMBL/GenBank/DDBJ databases">
        <authorList>
            <person name="Han P."/>
        </authorList>
    </citation>
    <scope>NUCLEOTIDE SEQUENCE</scope>
    <source>
        <strain evidence="1">Candidatus Nitrosotenuis uzonensis 5A</strain>
    </source>
</reference>
<gene>
    <name evidence="1" type="ORF">NUZ5A_51006</name>
</gene>
<organism evidence="1 2">
    <name type="scientific">Candidatus Nitrosotenuis uzonensis</name>
    <dbReference type="NCBI Taxonomy" id="1407055"/>
    <lineage>
        <taxon>Archaea</taxon>
        <taxon>Nitrososphaerota</taxon>
        <taxon>Candidatus Nitrosotenuis</taxon>
    </lineage>
</organism>
<proteinExistence type="predicted"/>
<protein>
    <submittedName>
        <fullName evidence="1">Uncharacterized protein</fullName>
    </submittedName>
</protein>
<dbReference type="Proteomes" id="UP000655759">
    <property type="component" value="Unassembled WGS sequence"/>
</dbReference>
<name>A0A812EYN8_9ARCH</name>
<comment type="caution">
    <text evidence="1">The sequence shown here is derived from an EMBL/GenBank/DDBJ whole genome shotgun (WGS) entry which is preliminary data.</text>
</comment>
<accession>A0A812EYN8</accession>
<sequence length="63" mass="7555">MMSSRYKNYYHVTPFKDYCNSISLKTNKIYHKIKILAWQKALAAKMQERPVIGLQQQNQKTNY</sequence>
<evidence type="ECO:0000313" key="1">
    <source>
        <dbReference type="EMBL" id="CAE6500375.1"/>
    </source>
</evidence>
<evidence type="ECO:0000313" key="2">
    <source>
        <dbReference type="Proteomes" id="UP000655759"/>
    </source>
</evidence>
<dbReference type="AlphaFoldDB" id="A0A812EYN8"/>
<dbReference type="EMBL" id="CAJNAQ010000005">
    <property type="protein sequence ID" value="CAE6500375.1"/>
    <property type="molecule type" value="Genomic_DNA"/>
</dbReference>